<feature type="region of interest" description="Disordered" evidence="1">
    <location>
        <begin position="626"/>
        <end position="667"/>
    </location>
</feature>
<accession>A0A7J6YH54</accession>
<keyword evidence="2" id="KW-0472">Membrane</keyword>
<evidence type="ECO:0000256" key="2">
    <source>
        <dbReference type="SAM" id="Phobius"/>
    </source>
</evidence>
<dbReference type="EMBL" id="JABDHM010000005">
    <property type="protein sequence ID" value="KAF5225726.1"/>
    <property type="molecule type" value="Genomic_DNA"/>
</dbReference>
<dbReference type="InterPro" id="IPR000719">
    <property type="entry name" value="Prot_kinase_dom"/>
</dbReference>
<evidence type="ECO:0000259" key="3">
    <source>
        <dbReference type="PROSITE" id="PS50011"/>
    </source>
</evidence>
<dbReference type="Proteomes" id="UP000583944">
    <property type="component" value="Unassembled WGS sequence"/>
</dbReference>
<dbReference type="VEuPathDB" id="TriTrypDB:BCY84_18647"/>
<feature type="region of interest" description="Disordered" evidence="1">
    <location>
        <begin position="210"/>
        <end position="252"/>
    </location>
</feature>
<feature type="compositionally biased region" description="Low complexity" evidence="1">
    <location>
        <begin position="1616"/>
        <end position="1625"/>
    </location>
</feature>
<evidence type="ECO:0000256" key="1">
    <source>
        <dbReference type="SAM" id="MobiDB-lite"/>
    </source>
</evidence>
<comment type="caution">
    <text evidence="4">The sequence shown here is derived from an EMBL/GenBank/DDBJ whole genome shotgun (WGS) entry which is preliminary data.</text>
</comment>
<feature type="region of interest" description="Disordered" evidence="1">
    <location>
        <begin position="1942"/>
        <end position="1966"/>
    </location>
</feature>
<proteinExistence type="predicted"/>
<gene>
    <name evidence="4" type="ORF">ECC02_001042</name>
</gene>
<organism evidence="4 5">
    <name type="scientific">Trypanosoma cruzi</name>
    <dbReference type="NCBI Taxonomy" id="5693"/>
    <lineage>
        <taxon>Eukaryota</taxon>
        <taxon>Discoba</taxon>
        <taxon>Euglenozoa</taxon>
        <taxon>Kinetoplastea</taxon>
        <taxon>Metakinetoplastina</taxon>
        <taxon>Trypanosomatida</taxon>
        <taxon>Trypanosomatidae</taxon>
        <taxon>Trypanosoma</taxon>
        <taxon>Schizotrypanum</taxon>
    </lineage>
</organism>
<dbReference type="GO" id="GO:0005524">
    <property type="term" value="F:ATP binding"/>
    <property type="evidence" value="ECO:0007669"/>
    <property type="project" value="InterPro"/>
</dbReference>
<feature type="compositionally biased region" description="Acidic residues" evidence="1">
    <location>
        <begin position="1956"/>
        <end position="1966"/>
    </location>
</feature>
<feature type="compositionally biased region" description="Basic and acidic residues" evidence="1">
    <location>
        <begin position="2035"/>
        <end position="2058"/>
    </location>
</feature>
<keyword evidence="2" id="KW-1133">Transmembrane helix</keyword>
<feature type="domain" description="Protein kinase" evidence="3">
    <location>
        <begin position="1032"/>
        <end position="1392"/>
    </location>
</feature>
<feature type="transmembrane region" description="Helical" evidence="2">
    <location>
        <begin position="48"/>
        <end position="78"/>
    </location>
</feature>
<dbReference type="GO" id="GO:0004672">
    <property type="term" value="F:protein kinase activity"/>
    <property type="evidence" value="ECO:0007669"/>
    <property type="project" value="InterPro"/>
</dbReference>
<feature type="compositionally biased region" description="Basic and acidic residues" evidence="1">
    <location>
        <begin position="384"/>
        <end position="418"/>
    </location>
</feature>
<feature type="compositionally biased region" description="Acidic residues" evidence="1">
    <location>
        <begin position="628"/>
        <end position="637"/>
    </location>
</feature>
<keyword evidence="2" id="KW-0812">Transmembrane</keyword>
<feature type="region of interest" description="Disordered" evidence="1">
    <location>
        <begin position="376"/>
        <end position="421"/>
    </location>
</feature>
<evidence type="ECO:0000313" key="4">
    <source>
        <dbReference type="EMBL" id="KAF5225726.1"/>
    </source>
</evidence>
<feature type="region of interest" description="Disordered" evidence="1">
    <location>
        <begin position="1599"/>
        <end position="1626"/>
    </location>
</feature>
<dbReference type="PROSITE" id="PS50011">
    <property type="entry name" value="PROTEIN_KINASE_DOM"/>
    <property type="match status" value="1"/>
</dbReference>
<feature type="region of interest" description="Disordered" evidence="1">
    <location>
        <begin position="2026"/>
        <end position="2076"/>
    </location>
</feature>
<feature type="region of interest" description="Disordered" evidence="1">
    <location>
        <begin position="285"/>
        <end position="305"/>
    </location>
</feature>
<sequence>MMSDNILLARAGGKLNRFNSCQPCVHLTETTPLFFFFPTVSLSDCTCVWSVASVCLACCFLLILSSSSFFFFCFFRLFPRDLSYARWVAMISGEEWRRTVGMRFSEFHIFDGNTPDSLDRAAVQNLSSPLEGLAPSACSTSSTSNMWALENSGPLEENPEPSAAPSSRSLSFRVLSQATVISAGHSAVSSASCAAALASSVAPVDDTMKPYVDSTARKDGSDAPLLPERDERQMEPNVSARRNRKVSESPTASDVYMKRLTTSSGGMSIKEGTYDSCVETPITRPPIVIPKRQPPTRGSVKSTVAPDGRRSWVLFAPRRRNDQSLDSVCQESVPEWDEKVVAPPPGHLPRRVLDIVATGRLSARVVGKTNEDVFNRDNPLAVAGDHDSNRIPEAKRRRSLEEKERRENQAEKRNYKNDDNDDNDGAWSILRRWLLRRDRGVDGRLPYTESEAAAALQERQGKLKTAAETLLSLLQPVCMDSEGGPQWFPLPREWIFSSELTAPSFDLRTTESSGYMAESFMCMRSQLKSITDCGEDTMIFREPSEVSHSTLLRCDGPRGNFITKSLHEEVRDEVNEEDYVKAFFNLDPLPIHEADDVIVYTSLLRKNSILAAAPGVYLPHKLPGGAAMEEEEEGEYDGNEKEEATEVGGATGKMRGSVQSTRIQSRQQERGTAGRYGLWCTMEPLVKALSGGGTTTRQVSRLSANVRGSGKGRRDVQLPRWCIQVCGGALPGRHDVFSPFLENSAGSTTLDGTDAPTVVPAHFEALFFPQPPDDPLNMFGPHITESTAISASSPICSIPLTPQLLRTTEVSQYRQVIMRQEKRVLLWHEKEDGFVFGRGDDRDELFLLLTNVAVDISLRYALDLSVYLMPCRRIFNDSSDSKTSSLAVLVEVPLFHSHNAMAATRCVHGAKLTFTTKSAFVKAYRALLWASEVNIIEMHPTPGIPSYLTANNGESVYVTIRCFASFSRKAEKLVYNSYREQCVRRVASVFVRERSVFGQSPYRLEDFVLEATSSRGKRKPLYSAATPSLTPVTLNSAVAFDEYGVVYRALHTPSAQLFDVRVLPRNRTKLLWADAAAAGEYWGSEGDLVSRSMMEAALVAEYLSRMPYQNPIAAVLCDAHNCYIVCVPIFSVLSEIKHNAAFPSPLTPQHHQRFGVISLRFFIDKVLRSPHASFATRWSLTRIVAAQLLLVLVSLHGKGVVLGPRTPEGLFVRWNPAAVSSVSLSDNDDKGVGLTTRDFHLVVPTLGVSSDAWVYERQQPGVLEYIPPRYLFRVAHGTVLGESGASEWTIGDDYWLYLCLLFDLFSVTGESLVAVAPLPSMMGDREQRPFTSALPGGKKNTWQLWKRIFKATNHSLSENVAHHRQTAVAQALQRFVHSRVEASILPNVEAWVMMEERRRRSEGSSLSETTGTGRDATHSTLRAVSLADAYAVALRSHSPSHLISKGGGDGADGLATVDPAAAAAHFAQEIQSSQAFMLTIQHFFKILVDTSLQSAASCVDKTARHQTWALLSHPFFIGIDFAMLFDGKLSVPHAEFLCNKLRSKALVSGATNTVSMKSHTDRRGLPSQSKAELQQLLSPLGASVANRFFVSPSLLAMEEDEEGGGSASNNDDTFAPSSSRSPLSSMHYGTYKAGEIEEMKKVQEEVRRVLNHFSSADTVPPSFLAEERKQSKRYGYSHDLLTVDSVTGAQRKSPGGKKGETSSCISDWRRLQERAKTSANNSDIYCDENTSDLLLPTVSDPTESRMDHASLMLPKFSTLHAISSADPLRRIDRDKRQGLQHERIFRVVNGYDESDEQRIGLRGSEKLLRVARSQRNSLQGVRRPQSRFPSGETCFFARGDEVAVVTEQMHRGDLGDSAGVEAMVALSGSKEEYWRNMQNLCGVGETPTVSGTCGTKRPASVSGLLREKKMTTAMGGDFLFRVHGGSLTTVFPLTAVSEPATNKSGMGNEFTLVPSGDEDEDEDDEYNDKAYARKEEKDEGRRMTVSSASWVRNSHSVLTKFETLCRRESGGVSYSSSTFRSSTRVASAHSLETSEIQKHERQQELQRPDDAVWELVRENDEEENDKETHVFSWPTL</sequence>
<protein>
    <recommendedName>
        <fullName evidence="3">Protein kinase domain-containing protein</fullName>
    </recommendedName>
</protein>
<feature type="compositionally biased region" description="Basic and acidic residues" evidence="1">
    <location>
        <begin position="215"/>
        <end position="234"/>
    </location>
</feature>
<name>A0A7J6YH54_TRYCR</name>
<evidence type="ECO:0000313" key="5">
    <source>
        <dbReference type="Proteomes" id="UP000583944"/>
    </source>
</evidence>
<feature type="compositionally biased region" description="Polar residues" evidence="1">
    <location>
        <begin position="657"/>
        <end position="666"/>
    </location>
</feature>
<dbReference type="VEuPathDB" id="TriTrypDB:ECC02_001042"/>
<reference evidence="4 5" key="1">
    <citation type="journal article" date="2019" name="Genome Biol. Evol.">
        <title>Nanopore Sequencing Significantly Improves Genome Assembly of the Protozoan Parasite Trypanosoma cruzi.</title>
        <authorList>
            <person name="Diaz-Viraque F."/>
            <person name="Pita S."/>
            <person name="Greif G."/>
            <person name="de Souza R.C.M."/>
            <person name="Iraola G."/>
            <person name="Robello C."/>
        </authorList>
    </citation>
    <scope>NUCLEOTIDE SEQUENCE [LARGE SCALE GENOMIC DNA]</scope>
    <source>
        <strain evidence="4 5">Berenice</strain>
    </source>
</reference>